<gene>
    <name evidence="2" type="ORF">PCASD_01784</name>
</gene>
<sequence>MDDPNFQLVDRSRQTYRCLICPHARELTDVAKHRQRPNHVLNARLAAAPSAVDQHRRSSPTGTLPPDEEDEATREAQEAERADQVWASMEGLYDREDPPTPPRVQRTLEEELDEIDPIISGVEDSLPLIAHGRWEEVLEAELEALQEGPMPPASADQDHKSSRTKSDGARGQPSATWYPFKSKMVRAVISKMSASGTCVLTDVLPQTLIAQDLANPLITPDLDFYPEASKGTNVYKFSQSFKWLKGLAPAHRPQMCKVKMKHF</sequence>
<feature type="region of interest" description="Disordered" evidence="1">
    <location>
        <begin position="148"/>
        <end position="174"/>
    </location>
</feature>
<feature type="compositionally biased region" description="Basic and acidic residues" evidence="1">
    <location>
        <begin position="73"/>
        <end position="82"/>
    </location>
</feature>
<dbReference type="Proteomes" id="UP000235392">
    <property type="component" value="Unassembled WGS sequence"/>
</dbReference>
<reference evidence="2 3" key="1">
    <citation type="submission" date="2017-11" db="EMBL/GenBank/DDBJ databases">
        <title>De novo assembly and phasing of dikaryotic genomes from two isolates of Puccinia coronata f. sp. avenae, the causal agent of oat crown rust.</title>
        <authorList>
            <person name="Miller M.E."/>
            <person name="Zhang Y."/>
            <person name="Omidvar V."/>
            <person name="Sperschneider J."/>
            <person name="Schwessinger B."/>
            <person name="Raley C."/>
            <person name="Palmer J.M."/>
            <person name="Garnica D."/>
            <person name="Upadhyaya N."/>
            <person name="Rathjen J."/>
            <person name="Taylor J.M."/>
            <person name="Park R.F."/>
            <person name="Dodds P.N."/>
            <person name="Hirsch C.D."/>
            <person name="Kianian S.F."/>
            <person name="Figueroa M."/>
        </authorList>
    </citation>
    <scope>NUCLEOTIDE SEQUENCE [LARGE SCALE GENOMIC DNA]</scope>
    <source>
        <strain evidence="2">12SD80</strain>
    </source>
</reference>
<evidence type="ECO:0000256" key="1">
    <source>
        <dbReference type="SAM" id="MobiDB-lite"/>
    </source>
</evidence>
<accession>A0A2N5VJN9</accession>
<dbReference type="PANTHER" id="PTHR31912:SF34">
    <property type="entry name" value="NOTOCHORD-RELATED PROTEIN"/>
    <property type="match status" value="1"/>
</dbReference>
<protein>
    <submittedName>
        <fullName evidence="2">Uncharacterized protein</fullName>
    </submittedName>
</protein>
<comment type="caution">
    <text evidence="2">The sequence shown here is derived from an EMBL/GenBank/DDBJ whole genome shotgun (WGS) entry which is preliminary data.</text>
</comment>
<dbReference type="PANTHER" id="PTHR31912">
    <property type="entry name" value="IP13529P"/>
    <property type="match status" value="1"/>
</dbReference>
<proteinExistence type="predicted"/>
<dbReference type="EMBL" id="PGCI01000012">
    <property type="protein sequence ID" value="PLW50203.1"/>
    <property type="molecule type" value="Genomic_DNA"/>
</dbReference>
<feature type="region of interest" description="Disordered" evidence="1">
    <location>
        <begin position="47"/>
        <end position="82"/>
    </location>
</feature>
<name>A0A2N5VJN9_9BASI</name>
<evidence type="ECO:0000313" key="3">
    <source>
        <dbReference type="Proteomes" id="UP000235392"/>
    </source>
</evidence>
<evidence type="ECO:0000313" key="2">
    <source>
        <dbReference type="EMBL" id="PLW50203.1"/>
    </source>
</evidence>
<dbReference type="AlphaFoldDB" id="A0A2N5VJN9"/>
<organism evidence="2 3">
    <name type="scientific">Puccinia coronata f. sp. avenae</name>
    <dbReference type="NCBI Taxonomy" id="200324"/>
    <lineage>
        <taxon>Eukaryota</taxon>
        <taxon>Fungi</taxon>
        <taxon>Dikarya</taxon>
        <taxon>Basidiomycota</taxon>
        <taxon>Pucciniomycotina</taxon>
        <taxon>Pucciniomycetes</taxon>
        <taxon>Pucciniales</taxon>
        <taxon>Pucciniaceae</taxon>
        <taxon>Puccinia</taxon>
    </lineage>
</organism>
<feature type="compositionally biased region" description="Basic and acidic residues" evidence="1">
    <location>
        <begin position="156"/>
        <end position="168"/>
    </location>
</feature>